<evidence type="ECO:0000256" key="4">
    <source>
        <dbReference type="PIRSR" id="PIRSR604294-1"/>
    </source>
</evidence>
<dbReference type="PANTHER" id="PTHR10543">
    <property type="entry name" value="BETA-CAROTENE DIOXYGENASE"/>
    <property type="match status" value="1"/>
</dbReference>
<keyword evidence="6" id="KW-1185">Reference proteome</keyword>
<dbReference type="STRING" id="554065.E1ZF17"/>
<comment type="similarity">
    <text evidence="1">Belongs to the carotenoid oxygenase family.</text>
</comment>
<evidence type="ECO:0000256" key="3">
    <source>
        <dbReference type="ARBA" id="ARBA00023004"/>
    </source>
</evidence>
<evidence type="ECO:0000256" key="1">
    <source>
        <dbReference type="ARBA" id="ARBA00006787"/>
    </source>
</evidence>
<feature type="binding site" evidence="4">
    <location>
        <position position="329"/>
    </location>
    <ligand>
        <name>Fe cation</name>
        <dbReference type="ChEBI" id="CHEBI:24875"/>
        <note>catalytic</note>
    </ligand>
</feature>
<dbReference type="Pfam" id="PF03055">
    <property type="entry name" value="RPE65"/>
    <property type="match status" value="1"/>
</dbReference>
<sequence length="524" mass="58083">MDTEEDLVGYWMDCDWGRVPNELHGTLFRNGPGKFTVGTDKVAHPYDGDGLILSITFRDGRAFFHSHFVRTAEYVAESQEQRIMFRGTFATQRRGGQGQNALDLHVKNTSNTNVVCWGGRLWTLFEAGQPYRLNPRTLETEGMETLDGQLRVGMPFDMGSPAANRALGSFLTGTQERLGNAHFMPPTELLAAGGDAMTAHPHVDSTTGRLLSFSYQVTHSFTKPMGTTLTFWEYTPEFAVAAKTTFELAGFPFLHDFAFTANYYVIYENPVKMDYVPYITGKAPAAACVHWNEGKPALLHLIPRPGRTDAQGRPLQHRSFTAPSMFVFHHANAFESEDGQHITIDSIHYDSMPALSLDAMAEQQIDLNVALSSRLRRVEADLGTGTLRMRKLYSDPLEMVVINESLMGTQQRFVYGCQTILQPNMASMGIVKVDTSRGSAAVWQPGHQKYALEPKFVGRPGSTQEDDGWLLTVVFDSATLVCRLVILDARDVEAGPVATLRFRQPVPSGLHGCWTATSYAPGVV</sequence>
<dbReference type="InterPro" id="IPR004294">
    <property type="entry name" value="Carotenoid_Oase"/>
</dbReference>
<feature type="binding site" evidence="4">
    <location>
        <position position="255"/>
    </location>
    <ligand>
        <name>Fe cation</name>
        <dbReference type="ChEBI" id="CHEBI:24875"/>
        <note>catalytic</note>
    </ligand>
</feature>
<accession>E1ZF17</accession>
<organism evidence="6">
    <name type="scientific">Chlorella variabilis</name>
    <name type="common">Green alga</name>
    <dbReference type="NCBI Taxonomy" id="554065"/>
    <lineage>
        <taxon>Eukaryota</taxon>
        <taxon>Viridiplantae</taxon>
        <taxon>Chlorophyta</taxon>
        <taxon>core chlorophytes</taxon>
        <taxon>Trebouxiophyceae</taxon>
        <taxon>Chlorellales</taxon>
        <taxon>Chlorellaceae</taxon>
        <taxon>Chlorella clade</taxon>
        <taxon>Chlorella</taxon>
    </lineage>
</organism>
<name>E1ZF17_CHLVA</name>
<evidence type="ECO:0000313" key="6">
    <source>
        <dbReference type="Proteomes" id="UP000008141"/>
    </source>
</evidence>
<dbReference type="GeneID" id="17354866"/>
<dbReference type="OMA" id="CIDHPHV"/>
<dbReference type="InParanoid" id="E1ZF17"/>
<dbReference type="AlphaFoldDB" id="E1ZF17"/>
<evidence type="ECO:0000256" key="2">
    <source>
        <dbReference type="ARBA" id="ARBA00022723"/>
    </source>
</evidence>
<dbReference type="Proteomes" id="UP000008141">
    <property type="component" value="Unassembled WGS sequence"/>
</dbReference>
<reference evidence="5 6" key="1">
    <citation type="journal article" date="2010" name="Plant Cell">
        <title>The Chlorella variabilis NC64A genome reveals adaptation to photosymbiosis, coevolution with viruses, and cryptic sex.</title>
        <authorList>
            <person name="Blanc G."/>
            <person name="Duncan G."/>
            <person name="Agarkova I."/>
            <person name="Borodovsky M."/>
            <person name="Gurnon J."/>
            <person name="Kuo A."/>
            <person name="Lindquist E."/>
            <person name="Lucas S."/>
            <person name="Pangilinan J."/>
            <person name="Polle J."/>
            <person name="Salamov A."/>
            <person name="Terry A."/>
            <person name="Yamada T."/>
            <person name="Dunigan D.D."/>
            <person name="Grigoriev I.V."/>
            <person name="Claverie J.M."/>
            <person name="Van Etten J.L."/>
        </authorList>
    </citation>
    <scope>NUCLEOTIDE SEQUENCE [LARGE SCALE GENOMIC DNA]</scope>
    <source>
        <strain evidence="5 6">NC64A</strain>
    </source>
</reference>
<keyword evidence="2 4" id="KW-0479">Metal-binding</keyword>
<gene>
    <name evidence="5" type="ORF">CHLNCDRAFT_134121</name>
</gene>
<evidence type="ECO:0008006" key="7">
    <source>
        <dbReference type="Google" id="ProtNLM"/>
    </source>
</evidence>
<feature type="binding site" evidence="4">
    <location>
        <position position="511"/>
    </location>
    <ligand>
        <name>Fe cation</name>
        <dbReference type="ChEBI" id="CHEBI:24875"/>
        <note>catalytic</note>
    </ligand>
</feature>
<dbReference type="GO" id="GO:0016121">
    <property type="term" value="P:carotene catabolic process"/>
    <property type="evidence" value="ECO:0007669"/>
    <property type="project" value="TreeGrafter"/>
</dbReference>
<dbReference type="RefSeq" id="XP_005847692.1">
    <property type="nucleotide sequence ID" value="XM_005847630.1"/>
</dbReference>
<keyword evidence="3 4" id="KW-0408">Iron</keyword>
<evidence type="ECO:0000313" key="5">
    <source>
        <dbReference type="EMBL" id="EFN55590.1"/>
    </source>
</evidence>
<dbReference type="KEGG" id="cvr:CHLNCDRAFT_134121"/>
<dbReference type="EMBL" id="GL433844">
    <property type="protein sequence ID" value="EFN55590.1"/>
    <property type="molecule type" value="Genomic_DNA"/>
</dbReference>
<proteinExistence type="inferred from homology"/>
<comment type="cofactor">
    <cofactor evidence="4">
        <name>Fe(2+)</name>
        <dbReference type="ChEBI" id="CHEBI:29033"/>
    </cofactor>
    <text evidence="4">Binds 1 Fe(2+) ion per subunit.</text>
</comment>
<dbReference type="GO" id="GO:0046872">
    <property type="term" value="F:metal ion binding"/>
    <property type="evidence" value="ECO:0007669"/>
    <property type="project" value="UniProtKB-KW"/>
</dbReference>
<dbReference type="OrthoDB" id="1069523at2759"/>
<dbReference type="eggNOG" id="KOG1285">
    <property type="taxonomic scope" value="Eukaryota"/>
</dbReference>
<dbReference type="PANTHER" id="PTHR10543:SF138">
    <property type="entry name" value="CAROTENOID OXYGENASE"/>
    <property type="match status" value="1"/>
</dbReference>
<feature type="binding site" evidence="4">
    <location>
        <position position="200"/>
    </location>
    <ligand>
        <name>Fe cation</name>
        <dbReference type="ChEBI" id="CHEBI:24875"/>
        <note>catalytic</note>
    </ligand>
</feature>
<dbReference type="GO" id="GO:0010436">
    <property type="term" value="F:carotenoid dioxygenase activity"/>
    <property type="evidence" value="ECO:0007669"/>
    <property type="project" value="TreeGrafter"/>
</dbReference>
<protein>
    <recommendedName>
        <fullName evidence="7">Dioxygenase</fullName>
    </recommendedName>
</protein>